<protein>
    <recommendedName>
        <fullName evidence="3">nucleoside-diphosphate kinase</fullName>
        <ecNumber evidence="3">2.7.4.6</ecNumber>
    </recommendedName>
</protein>
<dbReference type="VEuPathDB" id="CryptoDB:cand_014330"/>
<dbReference type="PANTHER" id="PTHR11349">
    <property type="entry name" value="NUCLEOSIDE DIPHOSPHATE KINASE"/>
    <property type="match status" value="1"/>
</dbReference>
<comment type="cofactor">
    <cofactor evidence="1">
        <name>Mg(2+)</name>
        <dbReference type="ChEBI" id="CHEBI:18420"/>
    </cofactor>
</comment>
<evidence type="ECO:0000256" key="6">
    <source>
        <dbReference type="PROSITE-ProRule" id="PRU00706"/>
    </source>
</evidence>
<dbReference type="InterPro" id="IPR001564">
    <property type="entry name" value="Nucleoside_diP_kinase"/>
</dbReference>
<dbReference type="GO" id="GO:0006183">
    <property type="term" value="P:GTP biosynthetic process"/>
    <property type="evidence" value="ECO:0007669"/>
    <property type="project" value="InterPro"/>
</dbReference>
<dbReference type="GO" id="GO:0004550">
    <property type="term" value="F:nucleoside diphosphate kinase activity"/>
    <property type="evidence" value="ECO:0007669"/>
    <property type="project" value="UniProtKB-EC"/>
</dbReference>
<dbReference type="CDD" id="cd04413">
    <property type="entry name" value="NDPk_I"/>
    <property type="match status" value="1"/>
</dbReference>
<evidence type="ECO:0000256" key="4">
    <source>
        <dbReference type="ARBA" id="ARBA00022679"/>
    </source>
</evidence>
<feature type="active site" description="Pros-phosphohistidine intermediate" evidence="6">
    <location>
        <position position="116"/>
    </location>
</feature>
<dbReference type="AlphaFoldDB" id="A0A1J4MTN3"/>
<dbReference type="InterPro" id="IPR036850">
    <property type="entry name" value="NDK-like_dom_sf"/>
</dbReference>
<dbReference type="PROSITE" id="PS51374">
    <property type="entry name" value="NDPK_LIKE"/>
    <property type="match status" value="1"/>
</dbReference>
<feature type="binding site" evidence="6">
    <location>
        <position position="92"/>
    </location>
    <ligand>
        <name>ATP</name>
        <dbReference type="ChEBI" id="CHEBI:30616"/>
    </ligand>
</feature>
<keyword evidence="10" id="KW-1185">Reference proteome</keyword>
<evidence type="ECO:0000313" key="9">
    <source>
        <dbReference type="EMBL" id="OII77617.1"/>
    </source>
</evidence>
<keyword evidence="5 9" id="KW-0418">Kinase</keyword>
<dbReference type="Gene3D" id="3.30.70.141">
    <property type="entry name" value="Nucleoside diphosphate kinase-like domain"/>
    <property type="match status" value="1"/>
</dbReference>
<dbReference type="FunFam" id="3.30.70.141:FF:000002">
    <property type="entry name" value="Nucleoside diphosphate kinase"/>
    <property type="match status" value="1"/>
</dbReference>
<evidence type="ECO:0000313" key="10">
    <source>
        <dbReference type="Proteomes" id="UP000186804"/>
    </source>
</evidence>
<dbReference type="GeneID" id="92365618"/>
<gene>
    <name evidence="9" type="ORF">cand_014330</name>
</gene>
<evidence type="ECO:0000259" key="8">
    <source>
        <dbReference type="SMART" id="SM00562"/>
    </source>
</evidence>
<feature type="binding site" evidence="6">
    <location>
        <position position="11"/>
    </location>
    <ligand>
        <name>ATP</name>
        <dbReference type="ChEBI" id="CHEBI:30616"/>
    </ligand>
</feature>
<dbReference type="GO" id="GO:0006241">
    <property type="term" value="P:CTP biosynthetic process"/>
    <property type="evidence" value="ECO:0007669"/>
    <property type="project" value="InterPro"/>
</dbReference>
<dbReference type="Proteomes" id="UP000186804">
    <property type="component" value="Unassembled WGS sequence"/>
</dbReference>
<accession>A0A1J4MTN3</accession>
<reference evidence="9 10" key="1">
    <citation type="submission" date="2016-10" db="EMBL/GenBank/DDBJ databases">
        <title>Reductive evolution of mitochondrial metabolism and differential evolution of invasion-related proteins in Cryptosporidium.</title>
        <authorList>
            <person name="Liu S."/>
            <person name="Roellig D.M."/>
            <person name="Guo Y."/>
            <person name="Li N."/>
            <person name="Frace M.A."/>
            <person name="Tang K."/>
            <person name="Zhang L."/>
            <person name="Feng Y."/>
            <person name="Xiao L."/>
        </authorList>
    </citation>
    <scope>NUCLEOTIDE SEQUENCE [LARGE SCALE GENOMIC DNA]</scope>
    <source>
        <strain evidence="9">30847</strain>
    </source>
</reference>
<feature type="domain" description="Nucleoside diphosphate kinase-like" evidence="8">
    <location>
        <begin position="3"/>
        <end position="139"/>
    </location>
</feature>
<evidence type="ECO:0000256" key="3">
    <source>
        <dbReference type="ARBA" id="ARBA00012966"/>
    </source>
</evidence>
<dbReference type="PRINTS" id="PR01243">
    <property type="entry name" value="NUCDPKINASE"/>
</dbReference>
<evidence type="ECO:0000256" key="7">
    <source>
        <dbReference type="RuleBase" id="RU004011"/>
    </source>
</evidence>
<dbReference type="InterPro" id="IPR034907">
    <property type="entry name" value="NDK-like_dom"/>
</dbReference>
<dbReference type="Pfam" id="PF00334">
    <property type="entry name" value="NDK"/>
    <property type="match status" value="1"/>
</dbReference>
<feature type="binding site" evidence="6">
    <location>
        <position position="103"/>
    </location>
    <ligand>
        <name>ATP</name>
        <dbReference type="ChEBI" id="CHEBI:30616"/>
    </ligand>
</feature>
<dbReference type="RefSeq" id="XP_067069463.1">
    <property type="nucleotide sequence ID" value="XM_067211668.1"/>
</dbReference>
<feature type="binding site" evidence="6">
    <location>
        <position position="113"/>
    </location>
    <ligand>
        <name>ATP</name>
        <dbReference type="ChEBI" id="CHEBI:30616"/>
    </ligand>
</feature>
<proteinExistence type="inferred from homology"/>
<dbReference type="OrthoDB" id="2162449at2759"/>
<sequence>MPVEQTYLMIKPDGIQRQIIGKIISRFEERGYRLAAMKLTVATPQILEQHYAEHIGKPFLPGLIQKMTGPVICMVFEGVDVIAQARKIMGATRPSEAAPGTIRGDYCQEAGRNIIHGSDSAESAKREINLWFKPEEIHSYNLTLSNFILE</sequence>
<comment type="similarity">
    <text evidence="2 6 7">Belongs to the NDK family.</text>
</comment>
<dbReference type="GO" id="GO:0006228">
    <property type="term" value="P:UTP biosynthetic process"/>
    <property type="evidence" value="ECO:0007669"/>
    <property type="project" value="InterPro"/>
</dbReference>
<name>A0A1J4MTN3_9CRYT</name>
<comment type="caution">
    <text evidence="9">The sequence shown here is derived from an EMBL/GenBank/DDBJ whole genome shotgun (WGS) entry which is preliminary data.</text>
</comment>
<dbReference type="EMBL" id="LRBS01000031">
    <property type="protein sequence ID" value="OII77617.1"/>
    <property type="molecule type" value="Genomic_DNA"/>
</dbReference>
<dbReference type="HAMAP" id="MF_00451">
    <property type="entry name" value="NDP_kinase"/>
    <property type="match status" value="1"/>
</dbReference>
<dbReference type="SUPFAM" id="SSF54919">
    <property type="entry name" value="Nucleoside diphosphate kinase, NDK"/>
    <property type="match status" value="1"/>
</dbReference>
<evidence type="ECO:0000256" key="1">
    <source>
        <dbReference type="ARBA" id="ARBA00001946"/>
    </source>
</evidence>
<feature type="binding site" evidence="6">
    <location>
        <position position="59"/>
    </location>
    <ligand>
        <name>ATP</name>
        <dbReference type="ChEBI" id="CHEBI:30616"/>
    </ligand>
</feature>
<evidence type="ECO:0000256" key="2">
    <source>
        <dbReference type="ARBA" id="ARBA00008142"/>
    </source>
</evidence>
<dbReference type="NCBIfam" id="NF001908">
    <property type="entry name" value="PRK00668.1"/>
    <property type="match status" value="1"/>
</dbReference>
<evidence type="ECO:0000256" key="5">
    <source>
        <dbReference type="ARBA" id="ARBA00022777"/>
    </source>
</evidence>
<dbReference type="EC" id="2.7.4.6" evidence="3"/>
<organism evidence="9 10">
    <name type="scientific">Cryptosporidium andersoni</name>
    <dbReference type="NCBI Taxonomy" id="117008"/>
    <lineage>
        <taxon>Eukaryota</taxon>
        <taxon>Sar</taxon>
        <taxon>Alveolata</taxon>
        <taxon>Apicomplexa</taxon>
        <taxon>Conoidasida</taxon>
        <taxon>Coccidia</taxon>
        <taxon>Eucoccidiorida</taxon>
        <taxon>Eimeriorina</taxon>
        <taxon>Cryptosporidiidae</taxon>
        <taxon>Cryptosporidium</taxon>
    </lineage>
</organism>
<keyword evidence="4" id="KW-0808">Transferase</keyword>
<feature type="binding site" evidence="6">
    <location>
        <position position="86"/>
    </location>
    <ligand>
        <name>ATP</name>
        <dbReference type="ChEBI" id="CHEBI:30616"/>
    </ligand>
</feature>
<dbReference type="SMART" id="SM00562">
    <property type="entry name" value="NDK"/>
    <property type="match status" value="1"/>
</dbReference>